<evidence type="ECO:0000313" key="1">
    <source>
        <dbReference type="EMBL" id="VDP76650.1"/>
    </source>
</evidence>
<dbReference type="WBParaSite" id="ECPE_0000584301-mRNA-1">
    <property type="protein sequence ID" value="ECPE_0000584301-mRNA-1"/>
    <property type="gene ID" value="ECPE_0000584301"/>
</dbReference>
<sequence length="135" mass="15090">MKCEDFSHRQEEAPDSPLLCPPSLGVLTGILMNAITGLQNVDIEWAAGEKFCDLEYAEFAVCLSEYTEDVQIVLDRMTSHTASLVCTLRLRRWSADIDCSTDRYVTNDGSVLKAIIARICKVRAEHRTQTPLVTP</sequence>
<name>A0A183AFU5_9TREM</name>
<evidence type="ECO:0000313" key="2">
    <source>
        <dbReference type="Proteomes" id="UP000272942"/>
    </source>
</evidence>
<reference evidence="3" key="1">
    <citation type="submission" date="2016-06" db="UniProtKB">
        <authorList>
            <consortium name="WormBaseParasite"/>
        </authorList>
    </citation>
    <scope>IDENTIFICATION</scope>
</reference>
<dbReference type="EMBL" id="UZAN01042729">
    <property type="protein sequence ID" value="VDP76650.1"/>
    <property type="molecule type" value="Genomic_DNA"/>
</dbReference>
<proteinExistence type="predicted"/>
<organism evidence="3">
    <name type="scientific">Echinostoma caproni</name>
    <dbReference type="NCBI Taxonomy" id="27848"/>
    <lineage>
        <taxon>Eukaryota</taxon>
        <taxon>Metazoa</taxon>
        <taxon>Spiralia</taxon>
        <taxon>Lophotrochozoa</taxon>
        <taxon>Platyhelminthes</taxon>
        <taxon>Trematoda</taxon>
        <taxon>Digenea</taxon>
        <taxon>Plagiorchiida</taxon>
        <taxon>Echinostomata</taxon>
        <taxon>Echinostomatoidea</taxon>
        <taxon>Echinostomatidae</taxon>
        <taxon>Echinostoma</taxon>
    </lineage>
</organism>
<evidence type="ECO:0000313" key="3">
    <source>
        <dbReference type="WBParaSite" id="ECPE_0000584301-mRNA-1"/>
    </source>
</evidence>
<gene>
    <name evidence="1" type="ORF">ECPE_LOCUS5830</name>
</gene>
<dbReference type="AlphaFoldDB" id="A0A183AFU5"/>
<accession>A0A183AFU5</accession>
<keyword evidence="2" id="KW-1185">Reference proteome</keyword>
<dbReference type="Proteomes" id="UP000272942">
    <property type="component" value="Unassembled WGS sequence"/>
</dbReference>
<reference evidence="1 2" key="2">
    <citation type="submission" date="2018-11" db="EMBL/GenBank/DDBJ databases">
        <authorList>
            <consortium name="Pathogen Informatics"/>
        </authorList>
    </citation>
    <scope>NUCLEOTIDE SEQUENCE [LARGE SCALE GENOMIC DNA]</scope>
    <source>
        <strain evidence="1 2">Egypt</strain>
    </source>
</reference>
<protein>
    <submittedName>
        <fullName evidence="3">PB1 domain-containing protein</fullName>
    </submittedName>
</protein>